<feature type="region of interest" description="Disordered" evidence="1">
    <location>
        <begin position="37"/>
        <end position="85"/>
    </location>
</feature>
<dbReference type="EMBL" id="SUNJ01007625">
    <property type="protein sequence ID" value="TPP61841.1"/>
    <property type="molecule type" value="Genomic_DNA"/>
</dbReference>
<name>A0A504YNC9_FASGI</name>
<organism evidence="2 3">
    <name type="scientific">Fasciola gigantica</name>
    <name type="common">Giant liver fluke</name>
    <dbReference type="NCBI Taxonomy" id="46835"/>
    <lineage>
        <taxon>Eukaryota</taxon>
        <taxon>Metazoa</taxon>
        <taxon>Spiralia</taxon>
        <taxon>Lophotrochozoa</taxon>
        <taxon>Platyhelminthes</taxon>
        <taxon>Trematoda</taxon>
        <taxon>Digenea</taxon>
        <taxon>Plagiorchiida</taxon>
        <taxon>Echinostomata</taxon>
        <taxon>Echinostomatoidea</taxon>
        <taxon>Fasciolidae</taxon>
        <taxon>Fasciola</taxon>
    </lineage>
</organism>
<evidence type="ECO:0000256" key="1">
    <source>
        <dbReference type="SAM" id="MobiDB-lite"/>
    </source>
</evidence>
<dbReference type="OrthoDB" id="1562405at2759"/>
<feature type="compositionally biased region" description="Polar residues" evidence="1">
    <location>
        <begin position="50"/>
        <end position="85"/>
    </location>
</feature>
<proteinExistence type="predicted"/>
<accession>A0A504YNC9</accession>
<keyword evidence="3" id="KW-1185">Reference proteome</keyword>
<reference evidence="2 3" key="1">
    <citation type="submission" date="2019-04" db="EMBL/GenBank/DDBJ databases">
        <title>Annotation for the trematode Fasciola gigantica.</title>
        <authorList>
            <person name="Choi Y.-J."/>
        </authorList>
    </citation>
    <scope>NUCLEOTIDE SEQUENCE [LARGE SCALE GENOMIC DNA]</scope>
    <source>
        <strain evidence="2">Uganda_cow_1</strain>
    </source>
</reference>
<dbReference type="Proteomes" id="UP000316759">
    <property type="component" value="Unassembled WGS sequence"/>
</dbReference>
<protein>
    <submittedName>
        <fullName evidence="2">Uncharacterized protein</fullName>
    </submittedName>
</protein>
<gene>
    <name evidence="2" type="ORF">FGIG_12059</name>
</gene>
<sequence length="163" mass="18614">MEVKTRIRKQLIREVIKKKFTPRRRIPLIHFGRSHSDRAMITSRSRNDATDAQSSSNYLQTSDVSSTTGNAQGATETNTGPTTVAQEQRVQREVEMLLGRHAQPVSYLDHILRCHSRKAERIRGNLRWCFYLCKAAKLNANPTRGKSKWSKTSPIHKLDLSSL</sequence>
<evidence type="ECO:0000313" key="2">
    <source>
        <dbReference type="EMBL" id="TPP61841.1"/>
    </source>
</evidence>
<evidence type="ECO:0000313" key="3">
    <source>
        <dbReference type="Proteomes" id="UP000316759"/>
    </source>
</evidence>
<dbReference type="AlphaFoldDB" id="A0A504YNC9"/>
<comment type="caution">
    <text evidence="2">The sequence shown here is derived from an EMBL/GenBank/DDBJ whole genome shotgun (WGS) entry which is preliminary data.</text>
</comment>